<dbReference type="InterPro" id="IPR001650">
    <property type="entry name" value="Helicase_C-like"/>
</dbReference>
<dbReference type="PANTHER" id="PTHR47963:SF8">
    <property type="entry name" value="ATP-DEPENDENT RNA HELICASE DEAD"/>
    <property type="match status" value="1"/>
</dbReference>
<evidence type="ECO:0000259" key="6">
    <source>
        <dbReference type="PROSITE" id="PS51192"/>
    </source>
</evidence>
<dbReference type="GO" id="GO:0003723">
    <property type="term" value="F:RNA binding"/>
    <property type="evidence" value="ECO:0007669"/>
    <property type="project" value="TreeGrafter"/>
</dbReference>
<dbReference type="HOGENOM" id="CLU_019374_0_0_1"/>
<protein>
    <recommendedName>
        <fullName evidence="1">RNA helicase</fullName>
        <ecNumber evidence="1">3.6.4.13</ecNumber>
    </recommendedName>
</protein>
<dbReference type="OrthoDB" id="10256233at2759"/>
<keyword evidence="9" id="KW-1185">Reference proteome</keyword>
<dbReference type="PROSITE" id="PS51192">
    <property type="entry name" value="HELICASE_ATP_BIND_1"/>
    <property type="match status" value="1"/>
</dbReference>
<dbReference type="GO" id="GO:0003724">
    <property type="term" value="F:RNA helicase activity"/>
    <property type="evidence" value="ECO:0007669"/>
    <property type="project" value="UniProtKB-EC"/>
</dbReference>
<reference evidence="8 9" key="1">
    <citation type="submission" date="2014-04" db="EMBL/GenBank/DDBJ databases">
        <authorList>
            <consortium name="DOE Joint Genome Institute"/>
            <person name="Kuo A."/>
            <person name="Tarkka M."/>
            <person name="Buscot F."/>
            <person name="Kohler A."/>
            <person name="Nagy L.G."/>
            <person name="Floudas D."/>
            <person name="Copeland A."/>
            <person name="Barry K.W."/>
            <person name="Cichocki N."/>
            <person name="Veneault-Fourrey C."/>
            <person name="LaButti K."/>
            <person name="Lindquist E.A."/>
            <person name="Lipzen A."/>
            <person name="Lundell T."/>
            <person name="Morin E."/>
            <person name="Murat C."/>
            <person name="Sun H."/>
            <person name="Tunlid A."/>
            <person name="Henrissat B."/>
            <person name="Grigoriev I.V."/>
            <person name="Hibbett D.S."/>
            <person name="Martin F."/>
            <person name="Nordberg H.P."/>
            <person name="Cantor M.N."/>
            <person name="Hua S.X."/>
        </authorList>
    </citation>
    <scope>NUCLEOTIDE SEQUENCE [LARGE SCALE GENOMIC DNA]</scope>
    <source>
        <strain evidence="8 9">F 1598</strain>
    </source>
</reference>
<organism evidence="8 9">
    <name type="scientific">Piloderma croceum (strain F 1598)</name>
    <dbReference type="NCBI Taxonomy" id="765440"/>
    <lineage>
        <taxon>Eukaryota</taxon>
        <taxon>Fungi</taxon>
        <taxon>Dikarya</taxon>
        <taxon>Basidiomycota</taxon>
        <taxon>Agaricomycotina</taxon>
        <taxon>Agaricomycetes</taxon>
        <taxon>Agaricomycetidae</taxon>
        <taxon>Atheliales</taxon>
        <taxon>Atheliaceae</taxon>
        <taxon>Piloderma</taxon>
    </lineage>
</organism>
<dbReference type="EC" id="3.6.4.13" evidence="1"/>
<evidence type="ECO:0000256" key="2">
    <source>
        <dbReference type="ARBA" id="ARBA00022741"/>
    </source>
</evidence>
<dbReference type="STRING" id="765440.A0A0C3F5R5"/>
<evidence type="ECO:0000313" key="9">
    <source>
        <dbReference type="Proteomes" id="UP000054166"/>
    </source>
</evidence>
<dbReference type="PANTHER" id="PTHR47963">
    <property type="entry name" value="DEAD-BOX ATP-DEPENDENT RNA HELICASE 47, MITOCHONDRIAL"/>
    <property type="match status" value="1"/>
</dbReference>
<sequence>MLTSTSTTFVRLTRWARQGPSHHVRCVSRHAGATVHNSPPFTSPPTFESAGIRAPIASALRLAFPNVKHPTRAQTEFIPAILSGEDVLLKDATGTGKSFGVILALLSKARTRSTRTQTGIVTAKPFITSLVIVPHRDLAYQFHHWIERLVMSSGTPGHAPPLLASIAQVIVRGGDTSMASQQAAILAESPHILIGTPQALLELVNDGSISRTQFQTISCVYVDEVDYLVESVPMNTTKRTQEKIKQRMERHPGATDQVLDFLFTSRRKKWRNDAGRGASQVSPSDSPQLIMSSATLRHHLTKRLCGGNGWINRGTVVKISGDGQPVSQASSNNAVSHCILIVSEDGQVRNVDGALEPIPSEVEDGPEITAGEIFSPSDIEIELQEDEIHNKYAKTELKLNRNALEVVAAAFALDVPSVALLSLPSSAPVQRAVHELRDLGVNAYSLDLLVADKGRAHLLQGSSEVSDDNPIMLVSTTATTRGLDLPELTHVFMLGLPKDRRADTYLHIAGRVGRFGRPGKVITVVDEREEERKEDGTLAWARDDPKRMVTLLAEIGIVPRQFEHFD</sequence>
<dbReference type="InterPro" id="IPR014001">
    <property type="entry name" value="Helicase_ATP-bd"/>
</dbReference>
<dbReference type="AlphaFoldDB" id="A0A0C3F5R5"/>
<dbReference type="InterPro" id="IPR027417">
    <property type="entry name" value="P-loop_NTPase"/>
</dbReference>
<keyword evidence="3" id="KW-0378">Hydrolase</keyword>
<dbReference type="Gene3D" id="3.40.50.300">
    <property type="entry name" value="P-loop containing nucleotide triphosphate hydrolases"/>
    <property type="match status" value="2"/>
</dbReference>
<dbReference type="GO" id="GO:0016787">
    <property type="term" value="F:hydrolase activity"/>
    <property type="evidence" value="ECO:0007669"/>
    <property type="project" value="UniProtKB-KW"/>
</dbReference>
<dbReference type="InterPro" id="IPR011545">
    <property type="entry name" value="DEAD/DEAH_box_helicase_dom"/>
</dbReference>
<dbReference type="Pfam" id="PF00270">
    <property type="entry name" value="DEAD"/>
    <property type="match status" value="1"/>
</dbReference>
<feature type="domain" description="Helicase ATP-binding" evidence="6">
    <location>
        <begin position="78"/>
        <end position="296"/>
    </location>
</feature>
<dbReference type="SUPFAM" id="SSF52540">
    <property type="entry name" value="P-loop containing nucleoside triphosphate hydrolases"/>
    <property type="match status" value="1"/>
</dbReference>
<proteinExistence type="predicted"/>
<evidence type="ECO:0000313" key="8">
    <source>
        <dbReference type="EMBL" id="KIM75369.1"/>
    </source>
</evidence>
<evidence type="ECO:0000256" key="5">
    <source>
        <dbReference type="ARBA" id="ARBA00022840"/>
    </source>
</evidence>
<evidence type="ECO:0000256" key="3">
    <source>
        <dbReference type="ARBA" id="ARBA00022801"/>
    </source>
</evidence>
<evidence type="ECO:0000256" key="1">
    <source>
        <dbReference type="ARBA" id="ARBA00012552"/>
    </source>
</evidence>
<keyword evidence="5" id="KW-0067">ATP-binding</keyword>
<name>A0A0C3F5R5_PILCF</name>
<keyword evidence="4" id="KW-0347">Helicase</keyword>
<keyword evidence="2" id="KW-0547">Nucleotide-binding</keyword>
<dbReference type="InterPro" id="IPR050547">
    <property type="entry name" value="DEAD_box_RNA_helicases"/>
</dbReference>
<dbReference type="SMART" id="SM00490">
    <property type="entry name" value="HELICc"/>
    <property type="match status" value="1"/>
</dbReference>
<evidence type="ECO:0000256" key="4">
    <source>
        <dbReference type="ARBA" id="ARBA00022806"/>
    </source>
</evidence>
<dbReference type="PROSITE" id="PS51194">
    <property type="entry name" value="HELICASE_CTER"/>
    <property type="match status" value="1"/>
</dbReference>
<reference evidence="9" key="2">
    <citation type="submission" date="2015-01" db="EMBL/GenBank/DDBJ databases">
        <title>Evolutionary Origins and Diversification of the Mycorrhizal Mutualists.</title>
        <authorList>
            <consortium name="DOE Joint Genome Institute"/>
            <consortium name="Mycorrhizal Genomics Consortium"/>
            <person name="Kohler A."/>
            <person name="Kuo A."/>
            <person name="Nagy L.G."/>
            <person name="Floudas D."/>
            <person name="Copeland A."/>
            <person name="Barry K.W."/>
            <person name="Cichocki N."/>
            <person name="Veneault-Fourrey C."/>
            <person name="LaButti K."/>
            <person name="Lindquist E.A."/>
            <person name="Lipzen A."/>
            <person name="Lundell T."/>
            <person name="Morin E."/>
            <person name="Murat C."/>
            <person name="Riley R."/>
            <person name="Ohm R."/>
            <person name="Sun H."/>
            <person name="Tunlid A."/>
            <person name="Henrissat B."/>
            <person name="Grigoriev I.V."/>
            <person name="Hibbett D.S."/>
            <person name="Martin F."/>
        </authorList>
    </citation>
    <scope>NUCLEOTIDE SEQUENCE [LARGE SCALE GENOMIC DNA]</scope>
    <source>
        <strain evidence="9">F 1598</strain>
    </source>
</reference>
<dbReference type="SMART" id="SM00487">
    <property type="entry name" value="DEXDc"/>
    <property type="match status" value="1"/>
</dbReference>
<dbReference type="InParanoid" id="A0A0C3F5R5"/>
<dbReference type="Pfam" id="PF00271">
    <property type="entry name" value="Helicase_C"/>
    <property type="match status" value="1"/>
</dbReference>
<evidence type="ECO:0000259" key="7">
    <source>
        <dbReference type="PROSITE" id="PS51194"/>
    </source>
</evidence>
<dbReference type="GO" id="GO:0005524">
    <property type="term" value="F:ATP binding"/>
    <property type="evidence" value="ECO:0007669"/>
    <property type="project" value="UniProtKB-KW"/>
</dbReference>
<dbReference type="EMBL" id="KN833047">
    <property type="protein sequence ID" value="KIM75369.1"/>
    <property type="molecule type" value="Genomic_DNA"/>
</dbReference>
<accession>A0A0C3F5R5</accession>
<dbReference type="Proteomes" id="UP000054166">
    <property type="component" value="Unassembled WGS sequence"/>
</dbReference>
<feature type="domain" description="Helicase C-terminal" evidence="7">
    <location>
        <begin position="405"/>
        <end position="556"/>
    </location>
</feature>
<gene>
    <name evidence="8" type="ORF">PILCRDRAFT_675293</name>
</gene>